<dbReference type="RefSeq" id="WP_308016025.1">
    <property type="nucleotide sequence ID" value="NZ_BMNH01000046.1"/>
</dbReference>
<comment type="similarity">
    <text evidence="1">Belongs to the peptidase S33 family.</text>
</comment>
<reference evidence="6" key="1">
    <citation type="journal article" date="2014" name="Int. J. Syst. Evol. Microbiol.">
        <title>Complete genome sequence of Corynebacterium casei LMG S-19264T (=DSM 44701T), isolated from a smear-ripened cheese.</title>
        <authorList>
            <consortium name="US DOE Joint Genome Institute (JGI-PGF)"/>
            <person name="Walter F."/>
            <person name="Albersmeier A."/>
            <person name="Kalinowski J."/>
            <person name="Ruckert C."/>
        </authorList>
    </citation>
    <scope>NUCLEOTIDE SEQUENCE</scope>
    <source>
        <strain evidence="6">CGMCC 4.7368</strain>
    </source>
</reference>
<dbReference type="Pfam" id="PF06441">
    <property type="entry name" value="EHN"/>
    <property type="match status" value="1"/>
</dbReference>
<keyword evidence="7" id="KW-1185">Reference proteome</keyword>
<evidence type="ECO:0000256" key="3">
    <source>
        <dbReference type="ARBA" id="ARBA00022801"/>
    </source>
</evidence>
<evidence type="ECO:0000256" key="2">
    <source>
        <dbReference type="ARBA" id="ARBA00022797"/>
    </source>
</evidence>
<dbReference type="InterPro" id="IPR029058">
    <property type="entry name" value="AB_hydrolase_fold"/>
</dbReference>
<dbReference type="PANTHER" id="PTHR21661">
    <property type="entry name" value="EPOXIDE HYDROLASE 1-RELATED"/>
    <property type="match status" value="1"/>
</dbReference>
<protein>
    <recommendedName>
        <fullName evidence="5">Epoxide hydrolase N-terminal domain-containing protein</fullName>
    </recommendedName>
</protein>
<keyword evidence="2" id="KW-0058">Aromatic hydrocarbons catabolism</keyword>
<name>A0A917ZHJ5_9ACTN</name>
<dbReference type="GO" id="GO:0097176">
    <property type="term" value="P:epoxide metabolic process"/>
    <property type="evidence" value="ECO:0007669"/>
    <property type="project" value="TreeGrafter"/>
</dbReference>
<evidence type="ECO:0000259" key="5">
    <source>
        <dbReference type="Pfam" id="PF06441"/>
    </source>
</evidence>
<evidence type="ECO:0000313" key="6">
    <source>
        <dbReference type="EMBL" id="GGO82913.1"/>
    </source>
</evidence>
<accession>A0A917ZHJ5</accession>
<sequence>MTNIRSFRIDIPQAQLDDLGARLANTRWPEEVPGVGWSRGVPLGYLKELAEHWRTRYDWRAQEAALNAYPQYLTTIDEQNLHFLHVPSPEPDATPLLLLHGWPGGFTDFLDVIGPLSDPRAHGGDAADAFQLVIPSLPGFGFSTPPAGPGMNAARMSRVLVRLMSQLGFERYGVRGDLRERLERRLRRGLGRRRRGVGGAPARDGADRRAGLQP</sequence>
<dbReference type="SUPFAM" id="SSF53474">
    <property type="entry name" value="alpha/beta-Hydrolases"/>
    <property type="match status" value="1"/>
</dbReference>
<dbReference type="AlphaFoldDB" id="A0A917ZHJ5"/>
<gene>
    <name evidence="6" type="ORF">GCM10012289_75240</name>
</gene>
<evidence type="ECO:0000313" key="7">
    <source>
        <dbReference type="Proteomes" id="UP000646523"/>
    </source>
</evidence>
<feature type="domain" description="Epoxide hydrolase N-terminal" evidence="5">
    <location>
        <begin position="4"/>
        <end position="109"/>
    </location>
</feature>
<feature type="region of interest" description="Disordered" evidence="4">
    <location>
        <begin position="192"/>
        <end position="214"/>
    </location>
</feature>
<evidence type="ECO:0000256" key="1">
    <source>
        <dbReference type="ARBA" id="ARBA00010088"/>
    </source>
</evidence>
<feature type="compositionally biased region" description="Basic and acidic residues" evidence="4">
    <location>
        <begin position="204"/>
        <end position="214"/>
    </location>
</feature>
<keyword evidence="3" id="KW-0378">Hydrolase</keyword>
<organism evidence="6 7">
    <name type="scientific">Nonomuraea cavernae</name>
    <dbReference type="NCBI Taxonomy" id="2045107"/>
    <lineage>
        <taxon>Bacteria</taxon>
        <taxon>Bacillati</taxon>
        <taxon>Actinomycetota</taxon>
        <taxon>Actinomycetes</taxon>
        <taxon>Streptosporangiales</taxon>
        <taxon>Streptosporangiaceae</taxon>
        <taxon>Nonomuraea</taxon>
    </lineage>
</organism>
<proteinExistence type="inferred from homology"/>
<reference evidence="6" key="2">
    <citation type="submission" date="2020-09" db="EMBL/GenBank/DDBJ databases">
        <authorList>
            <person name="Sun Q."/>
            <person name="Zhou Y."/>
        </authorList>
    </citation>
    <scope>NUCLEOTIDE SEQUENCE</scope>
    <source>
        <strain evidence="6">CGMCC 4.7368</strain>
    </source>
</reference>
<evidence type="ECO:0000256" key="4">
    <source>
        <dbReference type="SAM" id="MobiDB-lite"/>
    </source>
</evidence>
<dbReference type="Gene3D" id="3.40.50.1820">
    <property type="entry name" value="alpha/beta hydrolase"/>
    <property type="match status" value="1"/>
</dbReference>
<dbReference type="InterPro" id="IPR010497">
    <property type="entry name" value="Epoxide_hydro_N"/>
</dbReference>
<dbReference type="PANTHER" id="PTHR21661:SF35">
    <property type="entry name" value="EPOXIDE HYDROLASE"/>
    <property type="match status" value="1"/>
</dbReference>
<dbReference type="GO" id="GO:0004301">
    <property type="term" value="F:epoxide hydrolase activity"/>
    <property type="evidence" value="ECO:0007669"/>
    <property type="project" value="TreeGrafter"/>
</dbReference>
<dbReference type="Proteomes" id="UP000646523">
    <property type="component" value="Unassembled WGS sequence"/>
</dbReference>
<comment type="caution">
    <text evidence="6">The sequence shown here is derived from an EMBL/GenBank/DDBJ whole genome shotgun (WGS) entry which is preliminary data.</text>
</comment>
<dbReference type="EMBL" id="BMNH01000046">
    <property type="protein sequence ID" value="GGO82913.1"/>
    <property type="molecule type" value="Genomic_DNA"/>
</dbReference>